<reference evidence="2 3" key="1">
    <citation type="submission" date="2024-01" db="EMBL/GenBank/DDBJ databases">
        <title>A telomere-to-telomere, gap-free genome of sweet tea (Lithocarpus litseifolius).</title>
        <authorList>
            <person name="Zhou J."/>
        </authorList>
    </citation>
    <scope>NUCLEOTIDE SEQUENCE [LARGE SCALE GENOMIC DNA]</scope>
    <source>
        <strain evidence="2">Zhou-2022a</strain>
        <tissue evidence="2">Leaf</tissue>
    </source>
</reference>
<dbReference type="GO" id="GO:0003676">
    <property type="term" value="F:nucleic acid binding"/>
    <property type="evidence" value="ECO:0007669"/>
    <property type="project" value="InterPro"/>
</dbReference>
<dbReference type="Pfam" id="PF13966">
    <property type="entry name" value="zf-RVT"/>
    <property type="match status" value="1"/>
</dbReference>
<dbReference type="GO" id="GO:0004523">
    <property type="term" value="F:RNA-DNA hybrid ribonuclease activity"/>
    <property type="evidence" value="ECO:0007669"/>
    <property type="project" value="InterPro"/>
</dbReference>
<dbReference type="InterPro" id="IPR012337">
    <property type="entry name" value="RNaseH-like_sf"/>
</dbReference>
<sequence>MAASSAMQSILASPLSHVVSNRSTRVNQFLTIPTSYVSPVPRNTSSMRVRCMAKKEQPDFVTISTPKVSTNFSDLLAFSGAAPERINGRLAMIGFVSAMVVELSSGEDVFAQISNGGIPWFLGTSIVLTLASLIPLFKGISVESKSEGVMTSDAEMWNGSLKLCDRRPSVELTASLKLSPPTKLSPLTLKHCHCRPEVHHRRKISSDSHKNSSWKACYPEAIVKHLAQINSDHCPLLLSLDNPPSGLGERPFRFQPIWLSHDSFHPIVRDAWDGNHHNVNDAISTFTRKAKSWNREEFGLSEELEKIMALEEELWGIKSSLDWLIQGERNTTFFHLSTLIGRSSNHITRIMKEDGTWEENIERVKDIFTNGFSRLYRTEQVMCHKAPSQIPIWGNCLSESEAQNLAVDPTDAEILFALKTMKAFKAPGPDGLHAGFFQRFWMVVGESVRFEVKKNFRTKKIPEHLNKTLIALIPKQIGPESINHFRPITLCNTIYKTVTKILVNKLKHLMPTLVSPSQIAFIFGRRGTDNVIIAQELVYTLERKKAKAGFMILKIDLEKAYDRLEWSFVRSMLVSLGFHSDTVDLILSCLSSTSASLLFNGSQIGEIFPSLDLRQGDPISPYIFILCMEFLNTLINRKREEGSWKKIKASRNGLGFSHTFFADDLLLFAKIDESNIEAIVEVLDEFYHLTEKRREIVNQTGIGETHNLGKYLGFPIIHKKRRRNEFHFVVERVQAKLAGSKSKCLSSAGRLELIKAAVSSIPEYNMQCYKLPAKVCEDVNKLTRDFLWGSTTEKKKLHLVGWNKVTNPIDMGGLGIFEMKARNSAILAKLYWRIASSPDMPWAQMLTNKYLTPARLRGETRNQTASCIWRACKVGGIVFNKGLKWSIANGDKVCLWNDFWLPSRPLRNLIEGPLAEGENWLSVKSFLANMERISFILPHKIVQEIKGILVAADPNQEDILVWAFSKNGSFSLKSAYLIVKGFNILNLETSPHQWVWKASTSPRIKFFLWLCTHHSVPTKEVLGSRGLNLDPTCELCGESPESILHTLRDCKVAKSMWKYLGIEEGKLEFFGLNLDVWLKNNCGMTSMYPRPRVPWKILFPQVVWMLWLHRNKAIFQTGKIEEGTSACCIKKGVEFYAIVPNGPNKPRRTQVQVRWLKPPPGWTKLNTDGSVLGNPMKAGGGGLLRCSNGEWLASFTRKLGNLSRTVAELWALKDGLNMAKQLGIDNICVEMDAEFYCFPCF</sequence>
<dbReference type="AlphaFoldDB" id="A0AAW2C503"/>
<dbReference type="Pfam" id="PF00078">
    <property type="entry name" value="RVT_1"/>
    <property type="match status" value="1"/>
</dbReference>
<accession>A0AAW2C503</accession>
<comment type="caution">
    <text evidence="2">The sequence shown here is derived from an EMBL/GenBank/DDBJ whole genome shotgun (WGS) entry which is preliminary data.</text>
</comment>
<dbReference type="CDD" id="cd06222">
    <property type="entry name" value="RNase_H_like"/>
    <property type="match status" value="1"/>
</dbReference>
<evidence type="ECO:0000313" key="2">
    <source>
        <dbReference type="EMBL" id="KAK9992647.1"/>
    </source>
</evidence>
<protein>
    <recommendedName>
        <fullName evidence="1">Reverse transcriptase domain-containing protein</fullName>
    </recommendedName>
</protein>
<dbReference type="Pfam" id="PF13456">
    <property type="entry name" value="RVT_3"/>
    <property type="match status" value="1"/>
</dbReference>
<feature type="domain" description="Reverse transcriptase" evidence="1">
    <location>
        <begin position="454"/>
        <end position="716"/>
    </location>
</feature>
<dbReference type="InterPro" id="IPR044730">
    <property type="entry name" value="RNase_H-like_dom_plant"/>
</dbReference>
<gene>
    <name evidence="2" type="ORF">SO802_027632</name>
</gene>
<evidence type="ECO:0000313" key="3">
    <source>
        <dbReference type="Proteomes" id="UP001459277"/>
    </source>
</evidence>
<dbReference type="SUPFAM" id="SSF103511">
    <property type="entry name" value="Chlorophyll a-b binding protein"/>
    <property type="match status" value="1"/>
</dbReference>
<keyword evidence="3" id="KW-1185">Reference proteome</keyword>
<dbReference type="Gene3D" id="3.30.420.10">
    <property type="entry name" value="Ribonuclease H-like superfamily/Ribonuclease H"/>
    <property type="match status" value="1"/>
</dbReference>
<dbReference type="InterPro" id="IPR002156">
    <property type="entry name" value="RNaseH_domain"/>
</dbReference>
<dbReference type="PANTHER" id="PTHR33116:SF86">
    <property type="entry name" value="REVERSE TRANSCRIPTASE DOMAIN-CONTAINING PROTEIN"/>
    <property type="match status" value="1"/>
</dbReference>
<dbReference type="SUPFAM" id="SSF53098">
    <property type="entry name" value="Ribonuclease H-like"/>
    <property type="match status" value="1"/>
</dbReference>
<dbReference type="InterPro" id="IPR000477">
    <property type="entry name" value="RT_dom"/>
</dbReference>
<dbReference type="InterPro" id="IPR036397">
    <property type="entry name" value="RNaseH_sf"/>
</dbReference>
<dbReference type="PANTHER" id="PTHR33116">
    <property type="entry name" value="REVERSE TRANSCRIPTASE ZINC-BINDING DOMAIN-CONTAINING PROTEIN-RELATED-RELATED"/>
    <property type="match status" value="1"/>
</dbReference>
<dbReference type="PROSITE" id="PS50878">
    <property type="entry name" value="RT_POL"/>
    <property type="match status" value="1"/>
</dbReference>
<proteinExistence type="predicted"/>
<organism evidence="2 3">
    <name type="scientific">Lithocarpus litseifolius</name>
    <dbReference type="NCBI Taxonomy" id="425828"/>
    <lineage>
        <taxon>Eukaryota</taxon>
        <taxon>Viridiplantae</taxon>
        <taxon>Streptophyta</taxon>
        <taxon>Embryophyta</taxon>
        <taxon>Tracheophyta</taxon>
        <taxon>Spermatophyta</taxon>
        <taxon>Magnoliopsida</taxon>
        <taxon>eudicotyledons</taxon>
        <taxon>Gunneridae</taxon>
        <taxon>Pentapetalae</taxon>
        <taxon>rosids</taxon>
        <taxon>fabids</taxon>
        <taxon>Fagales</taxon>
        <taxon>Fagaceae</taxon>
        <taxon>Lithocarpus</taxon>
    </lineage>
</organism>
<dbReference type="InterPro" id="IPR026960">
    <property type="entry name" value="RVT-Znf"/>
</dbReference>
<evidence type="ECO:0000259" key="1">
    <source>
        <dbReference type="PROSITE" id="PS50878"/>
    </source>
</evidence>
<dbReference type="Proteomes" id="UP001459277">
    <property type="component" value="Unassembled WGS sequence"/>
</dbReference>
<name>A0AAW2C503_9ROSI</name>
<dbReference type="EMBL" id="JAZDWU010000009">
    <property type="protein sequence ID" value="KAK9992647.1"/>
    <property type="molecule type" value="Genomic_DNA"/>
</dbReference>
<dbReference type="CDD" id="cd01650">
    <property type="entry name" value="RT_nLTR_like"/>
    <property type="match status" value="1"/>
</dbReference>